<reference evidence="2 3" key="1">
    <citation type="submission" date="2020-08" db="EMBL/GenBank/DDBJ databases">
        <authorList>
            <person name="Newling K."/>
            <person name="Davey J."/>
            <person name="Forrester S."/>
        </authorList>
    </citation>
    <scope>NUCLEOTIDE SEQUENCE [LARGE SCALE GENOMIC DNA]</scope>
    <source>
        <strain evidence="3">Crithidia deanei Carvalho (ATCC PRA-265)</strain>
    </source>
</reference>
<feature type="compositionally biased region" description="Basic and acidic residues" evidence="1">
    <location>
        <begin position="1"/>
        <end position="11"/>
    </location>
</feature>
<gene>
    <name evidence="2" type="ORF">ADEAN_000079800</name>
</gene>
<accession>A0A7G2C3R2</accession>
<name>A0A7G2C3R2_9TRYP</name>
<sequence length="90" mass="9871">MSVKPTEKEAIEPEAAAVTEEAEGEKPVETEEDEEWGAGEVEEGEEEVEEEVEDPSDGEEEPQPRAPPASCGSVDERTRLVSLFVIKGWN</sequence>
<evidence type="ECO:0000313" key="2">
    <source>
        <dbReference type="EMBL" id="CAD2213357.1"/>
    </source>
</evidence>
<dbReference type="VEuPathDB" id="TriTrypDB:ADEAN_000079800"/>
<feature type="region of interest" description="Disordered" evidence="1">
    <location>
        <begin position="1"/>
        <end position="77"/>
    </location>
</feature>
<proteinExistence type="predicted"/>
<evidence type="ECO:0000256" key="1">
    <source>
        <dbReference type="SAM" id="MobiDB-lite"/>
    </source>
</evidence>
<organism evidence="2 3">
    <name type="scientific">Angomonas deanei</name>
    <dbReference type="NCBI Taxonomy" id="59799"/>
    <lineage>
        <taxon>Eukaryota</taxon>
        <taxon>Discoba</taxon>
        <taxon>Euglenozoa</taxon>
        <taxon>Kinetoplastea</taxon>
        <taxon>Metakinetoplastina</taxon>
        <taxon>Trypanosomatida</taxon>
        <taxon>Trypanosomatidae</taxon>
        <taxon>Strigomonadinae</taxon>
        <taxon>Angomonas</taxon>
    </lineage>
</organism>
<dbReference type="AlphaFoldDB" id="A0A7G2C3R2"/>
<dbReference type="Proteomes" id="UP000515908">
    <property type="component" value="Chromosome 01"/>
</dbReference>
<protein>
    <submittedName>
        <fullName evidence="2">Uncharacterized protein</fullName>
    </submittedName>
</protein>
<dbReference type="EMBL" id="LR877145">
    <property type="protein sequence ID" value="CAD2213357.1"/>
    <property type="molecule type" value="Genomic_DNA"/>
</dbReference>
<feature type="compositionally biased region" description="Acidic residues" evidence="1">
    <location>
        <begin position="30"/>
        <end position="61"/>
    </location>
</feature>
<evidence type="ECO:0000313" key="3">
    <source>
        <dbReference type="Proteomes" id="UP000515908"/>
    </source>
</evidence>
<keyword evidence="3" id="KW-1185">Reference proteome</keyword>